<organism evidence="2 4">
    <name type="scientific">Cucumis melo var. makuwa</name>
    <name type="common">Oriental melon</name>
    <dbReference type="NCBI Taxonomy" id="1194695"/>
    <lineage>
        <taxon>Eukaryota</taxon>
        <taxon>Viridiplantae</taxon>
        <taxon>Streptophyta</taxon>
        <taxon>Embryophyta</taxon>
        <taxon>Tracheophyta</taxon>
        <taxon>Spermatophyta</taxon>
        <taxon>Magnoliopsida</taxon>
        <taxon>eudicotyledons</taxon>
        <taxon>Gunneridae</taxon>
        <taxon>Pentapetalae</taxon>
        <taxon>rosids</taxon>
        <taxon>fabids</taxon>
        <taxon>Cucurbitales</taxon>
        <taxon>Cucurbitaceae</taxon>
        <taxon>Benincaseae</taxon>
        <taxon>Cucumis</taxon>
    </lineage>
</organism>
<evidence type="ECO:0000313" key="1">
    <source>
        <dbReference type="EMBL" id="KAA0033848.1"/>
    </source>
</evidence>
<dbReference type="Proteomes" id="UP000321947">
    <property type="component" value="Unassembled WGS sequence"/>
</dbReference>
<evidence type="ECO:0000313" key="2">
    <source>
        <dbReference type="EMBL" id="TYK01230.1"/>
    </source>
</evidence>
<dbReference type="Proteomes" id="UP000321393">
    <property type="component" value="Unassembled WGS sequence"/>
</dbReference>
<evidence type="ECO:0000313" key="3">
    <source>
        <dbReference type="Proteomes" id="UP000321393"/>
    </source>
</evidence>
<protein>
    <submittedName>
        <fullName evidence="2">Glial fibrillary acidic protein-like</fullName>
    </submittedName>
</protein>
<comment type="caution">
    <text evidence="2">The sequence shown here is derived from an EMBL/GenBank/DDBJ whole genome shotgun (WGS) entry which is preliminary data.</text>
</comment>
<evidence type="ECO:0000313" key="4">
    <source>
        <dbReference type="Proteomes" id="UP000321947"/>
    </source>
</evidence>
<gene>
    <name evidence="2" type="ORF">E5676_scaffold49G00080</name>
    <name evidence="1" type="ORF">E6C27_scaffold43059G00220</name>
</gene>
<sequence>MRLYAIHQVQRLESYRSGVEFAIAPQSLDPNNVFRINHDDQEKNLKRLREMNQVLEPENEGLREEVNSKGEHKELKHELESVSKVFVDFQSALVEQGTSTQRITAGIEILQNSTKEYKIRITEEQCKNALLQEAVASSEHQLLICRNAREVVTEDHARLKNEHKEVLADFAIWRDEYNIMRHKYEDVKGQIEQGPKKLRHMARKADQFSTRTIALQQDIVPIQRGSRELSRFLGIIGHYLGCFGCYH</sequence>
<proteinExistence type="predicted"/>
<accession>A0A5D3BQ93</accession>
<reference evidence="3 4" key="1">
    <citation type="submission" date="2019-08" db="EMBL/GenBank/DDBJ databases">
        <title>Draft genome sequences of two oriental melons (Cucumis melo L. var makuwa).</title>
        <authorList>
            <person name="Kwon S.-Y."/>
        </authorList>
    </citation>
    <scope>NUCLEOTIDE SEQUENCE [LARGE SCALE GENOMIC DNA]</scope>
    <source>
        <strain evidence="4">cv. Chang Bougi</strain>
        <strain evidence="3">cv. SW 3</strain>
        <tissue evidence="2">Leaf</tissue>
    </source>
</reference>
<dbReference type="EMBL" id="SSTD01016279">
    <property type="protein sequence ID" value="TYK01230.1"/>
    <property type="molecule type" value="Genomic_DNA"/>
</dbReference>
<dbReference type="EMBL" id="SSTE01020563">
    <property type="protein sequence ID" value="KAA0033848.1"/>
    <property type="molecule type" value="Genomic_DNA"/>
</dbReference>
<dbReference type="AlphaFoldDB" id="A0A5D3BQ93"/>
<name>A0A5D3BQ93_CUCMM</name>